<protein>
    <submittedName>
        <fullName evidence="1">Uncharacterized protein</fullName>
    </submittedName>
</protein>
<sequence>MLRLVDTASNHLVESLPAYSLLKTHAYEALHALHVTGSSSYIRIRNLFAEFCQPRCRTCPDFGPFLYLPSMIRCCYKCNFIRPVFELARVSDLRFRFGLSPADLKPVPILHSILQPQIRLARIKQAKDIGRRLYGTPKAMEAAYQARVQEHQEKYNRRIHQWEQTQLLGEETPRPRYRAVREKLGHERDRTTLKMHATTPFPYWDRETRTLEPGTYCRACTYHWEEKIADDWRRPETMWHIHPPGREACYRAFLEAELPEHFRECAAVKANYNLRRKKVRARDRERGRVTFIVRLDDTGVS</sequence>
<organism evidence="1 2">
    <name type="scientific">Aspergillus ibericus CBS 121593</name>
    <dbReference type="NCBI Taxonomy" id="1448316"/>
    <lineage>
        <taxon>Eukaryota</taxon>
        <taxon>Fungi</taxon>
        <taxon>Dikarya</taxon>
        <taxon>Ascomycota</taxon>
        <taxon>Pezizomycotina</taxon>
        <taxon>Eurotiomycetes</taxon>
        <taxon>Eurotiomycetidae</taxon>
        <taxon>Eurotiales</taxon>
        <taxon>Aspergillaceae</taxon>
        <taxon>Aspergillus</taxon>
        <taxon>Aspergillus subgen. Circumdati</taxon>
    </lineage>
</organism>
<proteinExistence type="predicted"/>
<dbReference type="STRING" id="1448316.A0A395H549"/>
<dbReference type="AlphaFoldDB" id="A0A395H549"/>
<dbReference type="EMBL" id="KZ824430">
    <property type="protein sequence ID" value="RAL02619.1"/>
    <property type="molecule type" value="Genomic_DNA"/>
</dbReference>
<reference evidence="1 2" key="1">
    <citation type="submission" date="2018-02" db="EMBL/GenBank/DDBJ databases">
        <title>The genomes of Aspergillus section Nigri reveals drivers in fungal speciation.</title>
        <authorList>
            <consortium name="DOE Joint Genome Institute"/>
            <person name="Vesth T.C."/>
            <person name="Nybo J."/>
            <person name="Theobald S."/>
            <person name="Brandl J."/>
            <person name="Frisvad J.C."/>
            <person name="Nielsen K.F."/>
            <person name="Lyhne E.K."/>
            <person name="Kogle M.E."/>
            <person name="Kuo A."/>
            <person name="Riley R."/>
            <person name="Clum A."/>
            <person name="Nolan M."/>
            <person name="Lipzen A."/>
            <person name="Salamov A."/>
            <person name="Henrissat B."/>
            <person name="Wiebenga A."/>
            <person name="De vries R.P."/>
            <person name="Grigoriev I.V."/>
            <person name="Mortensen U.H."/>
            <person name="Andersen M.R."/>
            <person name="Baker S.E."/>
        </authorList>
    </citation>
    <scope>NUCLEOTIDE SEQUENCE [LARGE SCALE GENOMIC DNA]</scope>
    <source>
        <strain evidence="1 2">CBS 121593</strain>
    </source>
</reference>
<keyword evidence="2" id="KW-1185">Reference proteome</keyword>
<evidence type="ECO:0000313" key="2">
    <source>
        <dbReference type="Proteomes" id="UP000249402"/>
    </source>
</evidence>
<dbReference type="RefSeq" id="XP_025576946.1">
    <property type="nucleotide sequence ID" value="XM_025717640.1"/>
</dbReference>
<dbReference type="VEuPathDB" id="FungiDB:BO80DRAFT_403197"/>
<name>A0A395H549_9EURO</name>
<dbReference type="OrthoDB" id="2687876at2759"/>
<gene>
    <name evidence="1" type="ORF">BO80DRAFT_403197</name>
</gene>
<dbReference type="Proteomes" id="UP000249402">
    <property type="component" value="Unassembled WGS sequence"/>
</dbReference>
<evidence type="ECO:0000313" key="1">
    <source>
        <dbReference type="EMBL" id="RAL02619.1"/>
    </source>
</evidence>
<dbReference type="GeneID" id="37222505"/>
<accession>A0A395H549</accession>